<keyword evidence="8 13" id="KW-0297">G-protein coupled receptor</keyword>
<dbReference type="PANTHER" id="PTHR24062">
    <property type="entry name" value="VOMERONASAL TYPE-1 RECEPTOR"/>
    <property type="match status" value="1"/>
</dbReference>
<keyword evidence="4 13" id="KW-1003">Cell membrane</keyword>
<feature type="chain" id="PRO_5035329553" description="Vomeronasal type-1 receptor" evidence="14">
    <location>
        <begin position="18"/>
        <end position="277"/>
    </location>
</feature>
<dbReference type="Proteomes" id="UP000700334">
    <property type="component" value="Unassembled WGS sequence"/>
</dbReference>
<comment type="similarity">
    <text evidence="3 13">Belongs to the G-protein coupled receptor 1 family.</text>
</comment>
<keyword evidence="14" id="KW-0732">Signal</keyword>
<evidence type="ECO:0000256" key="14">
    <source>
        <dbReference type="SAM" id="SignalP"/>
    </source>
</evidence>
<feature type="non-terminal residue" evidence="15">
    <location>
        <position position="1"/>
    </location>
</feature>
<dbReference type="Pfam" id="PF03402">
    <property type="entry name" value="V1R"/>
    <property type="match status" value="1"/>
</dbReference>
<dbReference type="Gene3D" id="1.20.1070.10">
    <property type="entry name" value="Rhodopsin 7-helix transmembrane proteins"/>
    <property type="match status" value="1"/>
</dbReference>
<comment type="caution">
    <text evidence="13">Lacks conserved residue(s) required for the propagation of feature annotation.</text>
</comment>
<keyword evidence="16" id="KW-1185">Reference proteome</keyword>
<evidence type="ECO:0000256" key="4">
    <source>
        <dbReference type="ARBA" id="ARBA00022475"/>
    </source>
</evidence>
<organism evidence="15 16">
    <name type="scientific">Galemys pyrenaicus</name>
    <name type="common">Iberian desman</name>
    <name type="synonym">Pyrenean desman</name>
    <dbReference type="NCBI Taxonomy" id="202257"/>
    <lineage>
        <taxon>Eukaryota</taxon>
        <taxon>Metazoa</taxon>
        <taxon>Chordata</taxon>
        <taxon>Craniata</taxon>
        <taxon>Vertebrata</taxon>
        <taxon>Euteleostomi</taxon>
        <taxon>Mammalia</taxon>
        <taxon>Eutheria</taxon>
        <taxon>Laurasiatheria</taxon>
        <taxon>Eulipotyphla</taxon>
        <taxon>Talpidae</taxon>
        <taxon>Galemys</taxon>
    </lineage>
</organism>
<keyword evidence="9 13" id="KW-0472">Membrane</keyword>
<evidence type="ECO:0000256" key="7">
    <source>
        <dbReference type="ARBA" id="ARBA00022989"/>
    </source>
</evidence>
<keyword evidence="5 13" id="KW-0589">Pheromone response</keyword>
<feature type="transmembrane region" description="Helical" evidence="13">
    <location>
        <begin position="229"/>
        <end position="254"/>
    </location>
</feature>
<accession>A0A8J6DWY3</accession>
<evidence type="ECO:0000256" key="2">
    <source>
        <dbReference type="ARBA" id="ARBA00004651"/>
    </source>
</evidence>
<protein>
    <recommendedName>
        <fullName evidence="13">Vomeronasal type-1 receptor</fullName>
    </recommendedName>
</protein>
<dbReference type="GO" id="GO:0005886">
    <property type="term" value="C:plasma membrane"/>
    <property type="evidence" value="ECO:0007669"/>
    <property type="project" value="UniProtKB-SubCell"/>
</dbReference>
<gene>
    <name evidence="15" type="ORF">J0S82_015331</name>
</gene>
<keyword evidence="7 13" id="KW-1133">Transmembrane helix</keyword>
<evidence type="ECO:0000256" key="1">
    <source>
        <dbReference type="ARBA" id="ARBA00003878"/>
    </source>
</evidence>
<comment type="function">
    <text evidence="1">Putative pheromone receptor.</text>
</comment>
<dbReference type="SUPFAM" id="SSF81321">
    <property type="entry name" value="Family A G protein-coupled receptor-like"/>
    <property type="match status" value="1"/>
</dbReference>
<evidence type="ECO:0000256" key="13">
    <source>
        <dbReference type="RuleBase" id="RU364061"/>
    </source>
</evidence>
<dbReference type="InterPro" id="IPR004072">
    <property type="entry name" value="Vmron_rcpt_1"/>
</dbReference>
<dbReference type="OrthoDB" id="9606139at2759"/>
<evidence type="ECO:0000256" key="5">
    <source>
        <dbReference type="ARBA" id="ARBA00022507"/>
    </source>
</evidence>
<dbReference type="FunFam" id="1.20.1070.10:FF:000033">
    <property type="entry name" value="Vomeronasal type-1 receptor"/>
    <property type="match status" value="1"/>
</dbReference>
<dbReference type="GO" id="GO:0019236">
    <property type="term" value="P:response to pheromone"/>
    <property type="evidence" value="ECO:0007669"/>
    <property type="project" value="UniProtKB-KW"/>
</dbReference>
<feature type="signal peptide" evidence="14">
    <location>
        <begin position="1"/>
        <end position="17"/>
    </location>
</feature>
<comment type="subcellular location">
    <subcellularLocation>
        <location evidence="2 13">Cell membrane</location>
        <topology evidence="2 13">Multi-pass membrane protein</topology>
    </subcellularLocation>
</comment>
<sequence>MWRLGCGPCSVWFGVLCLSPPSQVQLSSRPEAVLLLWRPVSTAETDRMGPGELAVEMIFLFQTLFGVLGNVSLLSHQLFLYFTVSKLRATDLIVKNLVVANFLVLISSGICYPLASLGEHLILNDVGCRFCHYARQVGRGVSISTTCLLSVVQAVTISPQGSRWAGLREKAVRCILPCIVLCWVLNLVKNVISPLFFSSSLSSTNASNRKMFGQCDSVRHDKASDSLFAALYLSTDVLCVGLMLWASGSMVCTLHRHRQRVRHLHRSSASSTSSPES</sequence>
<evidence type="ECO:0000256" key="6">
    <source>
        <dbReference type="ARBA" id="ARBA00022692"/>
    </source>
</evidence>
<evidence type="ECO:0000256" key="9">
    <source>
        <dbReference type="ARBA" id="ARBA00023136"/>
    </source>
</evidence>
<dbReference type="EMBL" id="JAGFMF010011054">
    <property type="protein sequence ID" value="KAG8524962.1"/>
    <property type="molecule type" value="Genomic_DNA"/>
</dbReference>
<evidence type="ECO:0000256" key="12">
    <source>
        <dbReference type="ARBA" id="ARBA00023224"/>
    </source>
</evidence>
<comment type="caution">
    <text evidence="15">The sequence shown here is derived from an EMBL/GenBank/DDBJ whole genome shotgun (WGS) entry which is preliminary data.</text>
</comment>
<reference evidence="15" key="1">
    <citation type="journal article" date="2021" name="Evol. Appl.">
        <title>The genome of the Pyrenean desman and the effects of bottlenecks and inbreeding on the genomic landscape of an endangered species.</title>
        <authorList>
            <person name="Escoda L."/>
            <person name="Castresana J."/>
        </authorList>
    </citation>
    <scope>NUCLEOTIDE SEQUENCE</scope>
    <source>
        <strain evidence="15">IBE-C5619</strain>
    </source>
</reference>
<evidence type="ECO:0000256" key="8">
    <source>
        <dbReference type="ARBA" id="ARBA00023040"/>
    </source>
</evidence>
<keyword evidence="12 13" id="KW-0807">Transducer</keyword>
<keyword evidence="11" id="KW-0325">Glycoprotein</keyword>
<evidence type="ECO:0000256" key="11">
    <source>
        <dbReference type="ARBA" id="ARBA00023180"/>
    </source>
</evidence>
<evidence type="ECO:0000256" key="10">
    <source>
        <dbReference type="ARBA" id="ARBA00023170"/>
    </source>
</evidence>
<dbReference type="AlphaFoldDB" id="A0A8J6DWY3"/>
<keyword evidence="10 13" id="KW-0675">Receptor</keyword>
<evidence type="ECO:0000256" key="3">
    <source>
        <dbReference type="ARBA" id="ARBA00010663"/>
    </source>
</evidence>
<evidence type="ECO:0000313" key="16">
    <source>
        <dbReference type="Proteomes" id="UP000700334"/>
    </source>
</evidence>
<name>A0A8J6DWY3_GALPY</name>
<feature type="transmembrane region" description="Helical" evidence="13">
    <location>
        <begin position="57"/>
        <end position="84"/>
    </location>
</feature>
<dbReference type="GO" id="GO:0016503">
    <property type="term" value="F:pheromone receptor activity"/>
    <property type="evidence" value="ECO:0007669"/>
    <property type="project" value="InterPro"/>
</dbReference>
<evidence type="ECO:0000313" key="15">
    <source>
        <dbReference type="EMBL" id="KAG8524962.1"/>
    </source>
</evidence>
<proteinExistence type="inferred from homology"/>
<keyword evidence="6 13" id="KW-0812">Transmembrane</keyword>
<feature type="transmembrane region" description="Helical" evidence="13">
    <location>
        <begin position="96"/>
        <end position="115"/>
    </location>
</feature>